<proteinExistence type="predicted"/>
<dbReference type="RefSeq" id="WP_089738644.1">
    <property type="nucleotide sequence ID" value="NZ_FNEG01000007.1"/>
</dbReference>
<gene>
    <name evidence="2" type="ORF">NCTC13492_02174</name>
    <name evidence="1" type="ORF">SAMN05421542_4016</name>
</gene>
<dbReference type="Proteomes" id="UP000199426">
    <property type="component" value="Unassembled WGS sequence"/>
</dbReference>
<keyword evidence="3" id="KW-1185">Reference proteome</keyword>
<evidence type="ECO:0000313" key="1">
    <source>
        <dbReference type="EMBL" id="SDJ64805.1"/>
    </source>
</evidence>
<evidence type="ECO:0000313" key="2">
    <source>
        <dbReference type="EMBL" id="SQB43293.1"/>
    </source>
</evidence>
<reference evidence="2 4" key="2">
    <citation type="submission" date="2018-06" db="EMBL/GenBank/DDBJ databases">
        <authorList>
            <consortium name="Pathogen Informatics"/>
            <person name="Doyle S."/>
        </authorList>
    </citation>
    <scope>NUCLEOTIDE SEQUENCE [LARGE SCALE GENOMIC DNA]</scope>
    <source>
        <strain evidence="2 4">NCTC13492</strain>
    </source>
</reference>
<dbReference type="AlphaFoldDB" id="A0A2X2WZN0"/>
<organism evidence="2 4">
    <name type="scientific">Chryseobacterium jejuense</name>
    <dbReference type="NCBI Taxonomy" id="445960"/>
    <lineage>
        <taxon>Bacteria</taxon>
        <taxon>Pseudomonadati</taxon>
        <taxon>Bacteroidota</taxon>
        <taxon>Flavobacteriia</taxon>
        <taxon>Flavobacteriales</taxon>
        <taxon>Weeksellaceae</taxon>
        <taxon>Chryseobacterium group</taxon>
        <taxon>Chryseobacterium</taxon>
    </lineage>
</organism>
<dbReference type="Gene3D" id="2.60.120.10">
    <property type="entry name" value="Jelly Rolls"/>
    <property type="match status" value="1"/>
</dbReference>
<dbReference type="EMBL" id="FNEG01000007">
    <property type="protein sequence ID" value="SDJ64805.1"/>
    <property type="molecule type" value="Genomic_DNA"/>
</dbReference>
<dbReference type="SUPFAM" id="SSF51206">
    <property type="entry name" value="cAMP-binding domain-like"/>
    <property type="match status" value="1"/>
</dbReference>
<dbReference type="EMBL" id="UAWB01000004">
    <property type="protein sequence ID" value="SQB43293.1"/>
    <property type="molecule type" value="Genomic_DNA"/>
</dbReference>
<dbReference type="Proteomes" id="UP000251670">
    <property type="component" value="Unassembled WGS sequence"/>
</dbReference>
<accession>A0A2X2WZN0</accession>
<dbReference type="OrthoDB" id="680421at2"/>
<sequence length="181" mass="21299">MVSEKNLKIIENVIHLFDSHIYRKKEILMDIDQVHRDLFYIKKGVVRIFYYDEKAQDHTHWISSDHSFIALFSSVLSGKAVPFGIEVIEDNSEIFRLPYRELLELKSNNPEIQQFMEDLFAESLITMGSRLMDLQIKTTDQRYNDFVAAHPDWLQRINLGYIAGYLGMTQQQLSKVRAQQK</sequence>
<dbReference type="STRING" id="445960.SAMN05421542_4016"/>
<evidence type="ECO:0000313" key="3">
    <source>
        <dbReference type="Proteomes" id="UP000199426"/>
    </source>
</evidence>
<dbReference type="InterPro" id="IPR018490">
    <property type="entry name" value="cNMP-bd_dom_sf"/>
</dbReference>
<reference evidence="1 3" key="1">
    <citation type="submission" date="2016-10" db="EMBL/GenBank/DDBJ databases">
        <authorList>
            <person name="Varghese N."/>
            <person name="Submissions S."/>
        </authorList>
    </citation>
    <scope>NUCLEOTIDE SEQUENCE [LARGE SCALE GENOMIC DNA]</scope>
    <source>
        <strain evidence="1 3">DSM 19299</strain>
    </source>
</reference>
<name>A0A2X2WZN0_CHRJE</name>
<evidence type="ECO:0000313" key="4">
    <source>
        <dbReference type="Proteomes" id="UP000251670"/>
    </source>
</evidence>
<protein>
    <submittedName>
        <fullName evidence="1">cAMP-binding domain of CRP or a regulatory subunit of cAMP-dependent protein kinases</fullName>
    </submittedName>
</protein>
<dbReference type="InterPro" id="IPR014710">
    <property type="entry name" value="RmlC-like_jellyroll"/>
</dbReference>